<dbReference type="InterPro" id="IPR000644">
    <property type="entry name" value="CBS_dom"/>
</dbReference>
<accession>A0A5C8P748</accession>
<dbReference type="SUPFAM" id="SSF54631">
    <property type="entry name" value="CBS-domain pair"/>
    <property type="match status" value="1"/>
</dbReference>
<keyword evidence="3 4" id="KW-0129">CBS domain</keyword>
<dbReference type="SMART" id="SM00116">
    <property type="entry name" value="CBS"/>
    <property type="match status" value="2"/>
</dbReference>
<dbReference type="Proteomes" id="UP000321638">
    <property type="component" value="Unassembled WGS sequence"/>
</dbReference>
<protein>
    <submittedName>
        <fullName evidence="7">HlyC/CorC family transporter</fullName>
    </submittedName>
</protein>
<dbReference type="Pfam" id="PF03471">
    <property type="entry name" value="CorC_HlyC"/>
    <property type="match status" value="1"/>
</dbReference>
<keyword evidence="8" id="KW-1185">Reference proteome</keyword>
<dbReference type="InterPro" id="IPR046342">
    <property type="entry name" value="CBS_dom_sf"/>
</dbReference>
<dbReference type="FunFam" id="3.10.580.10:FF:000002">
    <property type="entry name" value="Magnesium/cobalt efflux protein CorC"/>
    <property type="match status" value="1"/>
</dbReference>
<dbReference type="EMBL" id="VDUZ01000094">
    <property type="protein sequence ID" value="TXL69230.1"/>
    <property type="molecule type" value="Genomic_DNA"/>
</dbReference>
<dbReference type="InterPro" id="IPR016169">
    <property type="entry name" value="FAD-bd_PCMH_sub2"/>
</dbReference>
<dbReference type="AlphaFoldDB" id="A0A5C8P748"/>
<evidence type="ECO:0000313" key="7">
    <source>
        <dbReference type="EMBL" id="TXL69230.1"/>
    </source>
</evidence>
<evidence type="ECO:0000256" key="4">
    <source>
        <dbReference type="PROSITE-ProRule" id="PRU00703"/>
    </source>
</evidence>
<gene>
    <name evidence="7" type="ORF">FHP25_39940</name>
</gene>
<dbReference type="GO" id="GO:0005886">
    <property type="term" value="C:plasma membrane"/>
    <property type="evidence" value="ECO:0007669"/>
    <property type="project" value="TreeGrafter"/>
</dbReference>
<dbReference type="PROSITE" id="PS51371">
    <property type="entry name" value="CBS"/>
    <property type="match status" value="2"/>
</dbReference>
<feature type="domain" description="CBS" evidence="6">
    <location>
        <begin position="148"/>
        <end position="205"/>
    </location>
</feature>
<feature type="compositionally biased region" description="Low complexity" evidence="5">
    <location>
        <begin position="9"/>
        <end position="22"/>
    </location>
</feature>
<dbReference type="Pfam" id="PF00571">
    <property type="entry name" value="CBS"/>
    <property type="match status" value="2"/>
</dbReference>
<dbReference type="InterPro" id="IPR005170">
    <property type="entry name" value="Transptr-assoc_dom"/>
</dbReference>
<evidence type="ECO:0000259" key="6">
    <source>
        <dbReference type="PROSITE" id="PS51371"/>
    </source>
</evidence>
<reference evidence="7 8" key="1">
    <citation type="submission" date="2019-06" db="EMBL/GenBank/DDBJ databases">
        <title>New taxonomy in bacterial strain CC-CFT640, isolated from vineyard.</title>
        <authorList>
            <person name="Lin S.-Y."/>
            <person name="Tsai C.-F."/>
            <person name="Young C.-C."/>
        </authorList>
    </citation>
    <scope>NUCLEOTIDE SEQUENCE [LARGE SCALE GENOMIC DNA]</scope>
    <source>
        <strain evidence="7 8">CC-CFT640</strain>
    </source>
</reference>
<dbReference type="Gene3D" id="3.10.580.10">
    <property type="entry name" value="CBS-domain"/>
    <property type="match status" value="1"/>
</dbReference>
<dbReference type="CDD" id="cd04590">
    <property type="entry name" value="CBS_pair_CorC_HlyC_assoc"/>
    <property type="match status" value="1"/>
</dbReference>
<evidence type="ECO:0000256" key="2">
    <source>
        <dbReference type="ARBA" id="ARBA00022737"/>
    </source>
</evidence>
<organism evidence="7 8">
    <name type="scientific">Vineibacter terrae</name>
    <dbReference type="NCBI Taxonomy" id="2586908"/>
    <lineage>
        <taxon>Bacteria</taxon>
        <taxon>Pseudomonadati</taxon>
        <taxon>Pseudomonadota</taxon>
        <taxon>Alphaproteobacteria</taxon>
        <taxon>Hyphomicrobiales</taxon>
        <taxon>Vineibacter</taxon>
    </lineage>
</organism>
<keyword evidence="2" id="KW-0677">Repeat</keyword>
<dbReference type="Gene3D" id="3.30.465.10">
    <property type="match status" value="1"/>
</dbReference>
<dbReference type="OrthoDB" id="9805314at2"/>
<dbReference type="PANTHER" id="PTHR22777">
    <property type="entry name" value="HEMOLYSIN-RELATED"/>
    <property type="match status" value="1"/>
</dbReference>
<feature type="region of interest" description="Disordered" evidence="5">
    <location>
        <begin position="1"/>
        <end position="23"/>
    </location>
</feature>
<evidence type="ECO:0000313" key="8">
    <source>
        <dbReference type="Proteomes" id="UP000321638"/>
    </source>
</evidence>
<proteinExistence type="inferred from homology"/>
<dbReference type="SMART" id="SM01091">
    <property type="entry name" value="CorC_HlyC"/>
    <property type="match status" value="1"/>
</dbReference>
<evidence type="ECO:0000256" key="5">
    <source>
        <dbReference type="SAM" id="MobiDB-lite"/>
    </source>
</evidence>
<name>A0A5C8P748_9HYPH</name>
<dbReference type="SUPFAM" id="SSF56176">
    <property type="entry name" value="FAD-binding/transporter-associated domain-like"/>
    <property type="match status" value="1"/>
</dbReference>
<comment type="similarity">
    <text evidence="1">Belongs to the UPF0053 family. Hemolysin C subfamily.</text>
</comment>
<evidence type="ECO:0000256" key="1">
    <source>
        <dbReference type="ARBA" id="ARBA00006446"/>
    </source>
</evidence>
<sequence>MSEPSSDRSSGAPGASEGGPLRRILRKLRRRNRGEEIREVIEELIEEHPELRNASTDEPALGEEERDLLANILGLRAKTVANVMVPRADIVGIAIDTSLEDTVKLIQQEAHSRYPVYRESLDDVIGMIHIKDVLAYWGSGRRFHLREVLRRVSFVAPTMPVSDMLLDMRRQRVHMALVVDEFGGTDGLLTIEDLVEEIVGEIEDEHDTEQMVGLVARPDGSFDATGRTPIAAFEEMVGPVLNDEERGEVDTLGGLIFSLAGRIPERGEVIRHPSGCEFEIVDVDPRRIRRLRVRLPQPASATPAATVPESG</sequence>
<comment type="caution">
    <text evidence="7">The sequence shown here is derived from an EMBL/GenBank/DDBJ whole genome shotgun (WGS) entry which is preliminary data.</text>
</comment>
<dbReference type="GO" id="GO:0050660">
    <property type="term" value="F:flavin adenine dinucleotide binding"/>
    <property type="evidence" value="ECO:0007669"/>
    <property type="project" value="InterPro"/>
</dbReference>
<dbReference type="InterPro" id="IPR044751">
    <property type="entry name" value="Ion_transp-like_CBS"/>
</dbReference>
<evidence type="ECO:0000256" key="3">
    <source>
        <dbReference type="ARBA" id="ARBA00023122"/>
    </source>
</evidence>
<dbReference type="PANTHER" id="PTHR22777:SF27">
    <property type="entry name" value="MAGNESIUM AND COBALT EFFLUX PROTEIN CORC"/>
    <property type="match status" value="1"/>
</dbReference>
<dbReference type="InterPro" id="IPR036318">
    <property type="entry name" value="FAD-bd_PCMH-like_sf"/>
</dbReference>
<feature type="domain" description="CBS" evidence="6">
    <location>
        <begin position="84"/>
        <end position="143"/>
    </location>
</feature>